<protein>
    <submittedName>
        <fullName evidence="1">Uncharacterized protein</fullName>
    </submittedName>
</protein>
<gene>
    <name evidence="1" type="ORF">PCANC_16018</name>
</gene>
<reference evidence="1 2" key="1">
    <citation type="submission" date="2017-11" db="EMBL/GenBank/DDBJ databases">
        <title>De novo assembly and phasing of dikaryotic genomes from two isolates of Puccinia coronata f. sp. avenae, the causal agent of oat crown rust.</title>
        <authorList>
            <person name="Miller M.E."/>
            <person name="Zhang Y."/>
            <person name="Omidvar V."/>
            <person name="Sperschneider J."/>
            <person name="Schwessinger B."/>
            <person name="Raley C."/>
            <person name="Palmer J.M."/>
            <person name="Garnica D."/>
            <person name="Upadhyaya N."/>
            <person name="Rathjen J."/>
            <person name="Taylor J.M."/>
            <person name="Park R.F."/>
            <person name="Dodds P.N."/>
            <person name="Hirsch C.D."/>
            <person name="Kianian S.F."/>
            <person name="Figueroa M."/>
        </authorList>
    </citation>
    <scope>NUCLEOTIDE SEQUENCE [LARGE SCALE GENOMIC DNA]</scope>
    <source>
        <strain evidence="1">12NC29</strain>
    </source>
</reference>
<evidence type="ECO:0000313" key="1">
    <source>
        <dbReference type="EMBL" id="PLW38661.1"/>
    </source>
</evidence>
<evidence type="ECO:0000313" key="2">
    <source>
        <dbReference type="Proteomes" id="UP000235388"/>
    </source>
</evidence>
<proteinExistence type="predicted"/>
<organism evidence="1 2">
    <name type="scientific">Puccinia coronata f. sp. avenae</name>
    <dbReference type="NCBI Taxonomy" id="200324"/>
    <lineage>
        <taxon>Eukaryota</taxon>
        <taxon>Fungi</taxon>
        <taxon>Dikarya</taxon>
        <taxon>Basidiomycota</taxon>
        <taxon>Pucciniomycotina</taxon>
        <taxon>Pucciniomycetes</taxon>
        <taxon>Pucciniales</taxon>
        <taxon>Pucciniaceae</taxon>
        <taxon>Puccinia</taxon>
    </lineage>
</organism>
<sequence length="184" mass="19768">MVQARKPPTTKFMQRSASQEQKCCSGFNLNFLSKELPLSHPRTLSSTNNHSNLLNGLPDKNIKLSMWLELGLEDRFKFEITSDPLTDIALMNAGIASTGTKDVSTRTGHSELMLSRGAVASVHTPVDETSAKSCVGGVAGDVTLPVGHVTSDPGKVKSATANVTSQDGYIRHSYRCNIGSNHPT</sequence>
<comment type="caution">
    <text evidence="1">The sequence shown here is derived from an EMBL/GenBank/DDBJ whole genome shotgun (WGS) entry which is preliminary data.</text>
</comment>
<dbReference type="AlphaFoldDB" id="A0A2N5ULM7"/>
<accession>A0A2N5ULM7</accession>
<keyword evidence="2" id="KW-1185">Reference proteome</keyword>
<dbReference type="Proteomes" id="UP000235388">
    <property type="component" value="Unassembled WGS sequence"/>
</dbReference>
<name>A0A2N5ULM7_9BASI</name>
<dbReference type="EMBL" id="PGCJ01000204">
    <property type="protein sequence ID" value="PLW38661.1"/>
    <property type="molecule type" value="Genomic_DNA"/>
</dbReference>